<evidence type="ECO:0000313" key="2">
    <source>
        <dbReference type="Proteomes" id="UP001154282"/>
    </source>
</evidence>
<dbReference type="EMBL" id="CAMGYJ010000005">
    <property type="protein sequence ID" value="CAI0424075.1"/>
    <property type="molecule type" value="Genomic_DNA"/>
</dbReference>
<reference evidence="1" key="1">
    <citation type="submission" date="2022-08" db="EMBL/GenBank/DDBJ databases">
        <authorList>
            <person name="Gutierrez-Valencia J."/>
        </authorList>
    </citation>
    <scope>NUCLEOTIDE SEQUENCE</scope>
</reference>
<dbReference type="AlphaFoldDB" id="A0AAV0KQP5"/>
<organism evidence="1 2">
    <name type="scientific">Linum tenue</name>
    <dbReference type="NCBI Taxonomy" id="586396"/>
    <lineage>
        <taxon>Eukaryota</taxon>
        <taxon>Viridiplantae</taxon>
        <taxon>Streptophyta</taxon>
        <taxon>Embryophyta</taxon>
        <taxon>Tracheophyta</taxon>
        <taxon>Spermatophyta</taxon>
        <taxon>Magnoliopsida</taxon>
        <taxon>eudicotyledons</taxon>
        <taxon>Gunneridae</taxon>
        <taxon>Pentapetalae</taxon>
        <taxon>rosids</taxon>
        <taxon>fabids</taxon>
        <taxon>Malpighiales</taxon>
        <taxon>Linaceae</taxon>
        <taxon>Linum</taxon>
    </lineage>
</organism>
<comment type="caution">
    <text evidence="1">The sequence shown here is derived from an EMBL/GenBank/DDBJ whole genome shotgun (WGS) entry which is preliminary data.</text>
</comment>
<name>A0AAV0KQP5_9ROSI</name>
<gene>
    <name evidence="1" type="ORF">LITE_LOCUS19783</name>
</gene>
<protein>
    <submittedName>
        <fullName evidence="1">Uncharacterized protein</fullName>
    </submittedName>
</protein>
<accession>A0AAV0KQP5</accession>
<keyword evidence="2" id="KW-1185">Reference proteome</keyword>
<sequence length="77" mass="8170">MTWGRGSSGRVGLKGSLVLGRSRTGSRLPSLVGTTSSCIALLCASIAKSTARTWECLRTSTGRRGLLLVTSLWWLSS</sequence>
<dbReference type="Proteomes" id="UP001154282">
    <property type="component" value="Unassembled WGS sequence"/>
</dbReference>
<proteinExistence type="predicted"/>
<evidence type="ECO:0000313" key="1">
    <source>
        <dbReference type="EMBL" id="CAI0424075.1"/>
    </source>
</evidence>